<feature type="transmembrane region" description="Helical" evidence="1">
    <location>
        <begin position="31"/>
        <end position="53"/>
    </location>
</feature>
<feature type="transmembrane region" description="Helical" evidence="1">
    <location>
        <begin position="274"/>
        <end position="295"/>
    </location>
</feature>
<sequence length="303" mass="32564">MINALKLLWVRFTHESQSALLPTDSRQVRPLTIVVAIMCALGCLAGLGASAGFRAASTWTSDLKSAMSIIVQSPRGDEDLERAALIVGRIEGVTRSETMSRERAKELLRNYGTDLSTTLDALPVPRLIEVGVMSGQTTVKEDIEKELTAAGFKIVVDDHSRFTGEILRTSTMVRILAMMALLSLVVAALATIAFAARAALETRREAVHILHLVGAKDAFVAREVQKRFLRLGFVAGLWGANAAGIIALLGLTVFAFGASDFTSGSPLVSWTDLWILLVAPFITAFASAWAAEVAARATLRDLV</sequence>
<evidence type="ECO:0000256" key="1">
    <source>
        <dbReference type="SAM" id="Phobius"/>
    </source>
</evidence>
<dbReference type="RefSeq" id="WP_284359398.1">
    <property type="nucleotide sequence ID" value="NZ_BPFZ01000004.1"/>
</dbReference>
<comment type="caution">
    <text evidence="2">The sequence shown here is derived from an EMBL/GenBank/DDBJ whole genome shotgun (WGS) entry which is preliminary data.</text>
</comment>
<dbReference type="GO" id="GO:0051301">
    <property type="term" value="P:cell division"/>
    <property type="evidence" value="ECO:0007669"/>
    <property type="project" value="UniProtKB-KW"/>
</dbReference>
<dbReference type="InterPro" id="IPR004513">
    <property type="entry name" value="FtsX"/>
</dbReference>
<dbReference type="PANTHER" id="PTHR47755:SF1">
    <property type="entry name" value="CELL DIVISION PROTEIN FTSX"/>
    <property type="match status" value="1"/>
</dbReference>
<keyword evidence="1" id="KW-0812">Transmembrane</keyword>
<protein>
    <submittedName>
        <fullName evidence="2">Cell division protein</fullName>
    </submittedName>
</protein>
<dbReference type="EMBL" id="BPFZ01000004">
    <property type="protein sequence ID" value="GIU66767.1"/>
    <property type="molecule type" value="Genomic_DNA"/>
</dbReference>
<feature type="transmembrane region" description="Helical" evidence="1">
    <location>
        <begin position="175"/>
        <end position="196"/>
    </location>
</feature>
<keyword evidence="1" id="KW-0472">Membrane</keyword>
<accession>A0ABQ4PUR6</accession>
<evidence type="ECO:0000313" key="3">
    <source>
        <dbReference type="Proteomes" id="UP001161064"/>
    </source>
</evidence>
<keyword evidence="1" id="KW-1133">Transmembrane helix</keyword>
<evidence type="ECO:0000313" key="2">
    <source>
        <dbReference type="EMBL" id="GIU66767.1"/>
    </source>
</evidence>
<dbReference type="PANTHER" id="PTHR47755">
    <property type="entry name" value="CELL DIVISION PROTEIN FTSX"/>
    <property type="match status" value="1"/>
</dbReference>
<reference evidence="2" key="1">
    <citation type="submission" date="2021-05" db="EMBL/GenBank/DDBJ databases">
        <authorList>
            <person name="Tanabe Y."/>
        </authorList>
    </citation>
    <scope>NUCLEOTIDE SEQUENCE</scope>
    <source>
        <strain evidence="2">BOTRYCO-1</strain>
    </source>
</reference>
<organism evidence="2 3">
    <name type="scientific">Candidatus Phycosocius spiralis</name>
    <dbReference type="NCBI Taxonomy" id="2815099"/>
    <lineage>
        <taxon>Bacteria</taxon>
        <taxon>Pseudomonadati</taxon>
        <taxon>Pseudomonadota</taxon>
        <taxon>Alphaproteobacteria</taxon>
        <taxon>Caulobacterales</taxon>
        <taxon>Caulobacterales incertae sedis</taxon>
        <taxon>Candidatus Phycosocius</taxon>
    </lineage>
</organism>
<keyword evidence="3" id="KW-1185">Reference proteome</keyword>
<keyword evidence="2" id="KW-0132">Cell division</keyword>
<feature type="transmembrane region" description="Helical" evidence="1">
    <location>
        <begin position="231"/>
        <end position="254"/>
    </location>
</feature>
<gene>
    <name evidence="2" type="primary">ftsX</name>
    <name evidence="2" type="ORF">PsB1_0921</name>
</gene>
<reference evidence="2" key="2">
    <citation type="journal article" date="2023" name="ISME Commun">
        <title>Characterization of a bloom-associated alphaproteobacterial lineage, 'Candidatus Phycosocius': insights into freshwater algal-bacterial interactions.</title>
        <authorList>
            <person name="Tanabe Y."/>
            <person name="Yamaguchi H."/>
            <person name="Yoshida M."/>
            <person name="Kai A."/>
            <person name="Okazaki Y."/>
        </authorList>
    </citation>
    <scope>NUCLEOTIDE SEQUENCE</scope>
    <source>
        <strain evidence="2">BOTRYCO-1</strain>
    </source>
</reference>
<dbReference type="Proteomes" id="UP001161064">
    <property type="component" value="Unassembled WGS sequence"/>
</dbReference>
<name>A0ABQ4PUR6_9PROT</name>
<keyword evidence="2" id="KW-0131">Cell cycle</keyword>
<proteinExistence type="predicted"/>